<keyword evidence="2" id="KW-1185">Reference proteome</keyword>
<protein>
    <recommendedName>
        <fullName evidence="3">Kinesin light chain</fullName>
    </recommendedName>
</protein>
<gene>
    <name evidence="1" type="ORF">BKA55DRAFT_530786</name>
</gene>
<dbReference type="InterPro" id="IPR053137">
    <property type="entry name" value="NLR-like"/>
</dbReference>
<comment type="caution">
    <text evidence="1">The sequence shown here is derived from an EMBL/GenBank/DDBJ whole genome shotgun (WGS) entry which is preliminary data.</text>
</comment>
<dbReference type="OrthoDB" id="5390606at2759"/>
<evidence type="ECO:0000313" key="2">
    <source>
        <dbReference type="Proteomes" id="UP000720189"/>
    </source>
</evidence>
<dbReference type="InterPro" id="IPR011990">
    <property type="entry name" value="TPR-like_helical_dom_sf"/>
</dbReference>
<dbReference type="SUPFAM" id="SSF48452">
    <property type="entry name" value="TPR-like"/>
    <property type="match status" value="1"/>
</dbReference>
<reference evidence="1" key="1">
    <citation type="journal article" date="2021" name="Nat. Commun.">
        <title>Genetic determinants of endophytism in the Arabidopsis root mycobiome.</title>
        <authorList>
            <person name="Mesny F."/>
            <person name="Miyauchi S."/>
            <person name="Thiergart T."/>
            <person name="Pickel B."/>
            <person name="Atanasova L."/>
            <person name="Karlsson M."/>
            <person name="Huettel B."/>
            <person name="Barry K.W."/>
            <person name="Haridas S."/>
            <person name="Chen C."/>
            <person name="Bauer D."/>
            <person name="Andreopoulos W."/>
            <person name="Pangilinan J."/>
            <person name="LaButti K."/>
            <person name="Riley R."/>
            <person name="Lipzen A."/>
            <person name="Clum A."/>
            <person name="Drula E."/>
            <person name="Henrissat B."/>
            <person name="Kohler A."/>
            <person name="Grigoriev I.V."/>
            <person name="Martin F.M."/>
            <person name="Hacquard S."/>
        </authorList>
    </citation>
    <scope>NUCLEOTIDE SEQUENCE</scope>
    <source>
        <strain evidence="1">MPI-CAGE-AT-0023</strain>
    </source>
</reference>
<evidence type="ECO:0008006" key="3">
    <source>
        <dbReference type="Google" id="ProtNLM"/>
    </source>
</evidence>
<dbReference type="PANTHER" id="PTHR46082:SF6">
    <property type="entry name" value="AAA+ ATPASE DOMAIN-CONTAINING PROTEIN-RELATED"/>
    <property type="match status" value="1"/>
</dbReference>
<dbReference type="Pfam" id="PF13424">
    <property type="entry name" value="TPR_12"/>
    <property type="match status" value="2"/>
</dbReference>
<organism evidence="1 2">
    <name type="scientific">Fusarium redolens</name>
    <dbReference type="NCBI Taxonomy" id="48865"/>
    <lineage>
        <taxon>Eukaryota</taxon>
        <taxon>Fungi</taxon>
        <taxon>Dikarya</taxon>
        <taxon>Ascomycota</taxon>
        <taxon>Pezizomycotina</taxon>
        <taxon>Sordariomycetes</taxon>
        <taxon>Hypocreomycetidae</taxon>
        <taxon>Hypocreales</taxon>
        <taxon>Nectriaceae</taxon>
        <taxon>Fusarium</taxon>
        <taxon>Fusarium redolens species complex</taxon>
    </lineage>
</organism>
<dbReference type="GeneID" id="70219121"/>
<dbReference type="Gene3D" id="1.25.40.10">
    <property type="entry name" value="Tetratricopeptide repeat domain"/>
    <property type="match status" value="1"/>
</dbReference>
<dbReference type="EMBL" id="JAGMUX010000039">
    <property type="protein sequence ID" value="KAH7205167.1"/>
    <property type="molecule type" value="Genomic_DNA"/>
</dbReference>
<dbReference type="PANTHER" id="PTHR46082">
    <property type="entry name" value="ATP/GTP-BINDING PROTEIN-RELATED"/>
    <property type="match status" value="1"/>
</dbReference>
<sequence>QGKYEEAEYLLLQTLNGHKAVLGEEHPDTLTSLADLSETLLFRNADDEAEGALAGRERIFGNNHLCTLCTCLTMAGCLLAKNDLVGAENLLKRVLTGRERILGADHSLTLFCISLMGLFLASQDRLKEAEKFLRQAYKGSKRVQGETHKETMLNKEYLASVQQRRLSNKRGKWLMPVYRRLRRLWQKSRN</sequence>
<name>A0A9P9FWE6_FUSRE</name>
<proteinExistence type="predicted"/>
<accession>A0A9P9FWE6</accession>
<feature type="non-terminal residue" evidence="1">
    <location>
        <position position="190"/>
    </location>
</feature>
<dbReference type="AlphaFoldDB" id="A0A9P9FWE6"/>
<dbReference type="RefSeq" id="XP_046040939.1">
    <property type="nucleotide sequence ID" value="XM_046189167.1"/>
</dbReference>
<evidence type="ECO:0000313" key="1">
    <source>
        <dbReference type="EMBL" id="KAH7205167.1"/>
    </source>
</evidence>
<dbReference type="Proteomes" id="UP000720189">
    <property type="component" value="Unassembled WGS sequence"/>
</dbReference>